<dbReference type="AlphaFoldDB" id="A0A7I9V3S3"/>
<reference evidence="3" key="1">
    <citation type="submission" date="2019-06" db="EMBL/GenBank/DDBJ databases">
        <title>Gordonia isolated from sludge of a wastewater treatment plant.</title>
        <authorList>
            <person name="Tamura T."/>
            <person name="Aoyama K."/>
            <person name="Kang Y."/>
            <person name="Saito S."/>
            <person name="Akiyama N."/>
            <person name="Yazawa K."/>
            <person name="Gonoi T."/>
            <person name="Mikami Y."/>
        </authorList>
    </citation>
    <scope>NUCLEOTIDE SEQUENCE [LARGE SCALE GENOMIC DNA]</scope>
    <source>
        <strain evidence="3">NBRC 107696</strain>
    </source>
</reference>
<organism evidence="2 3">
    <name type="scientific">Gordonia spumicola</name>
    <dbReference type="NCBI Taxonomy" id="589161"/>
    <lineage>
        <taxon>Bacteria</taxon>
        <taxon>Bacillati</taxon>
        <taxon>Actinomycetota</taxon>
        <taxon>Actinomycetes</taxon>
        <taxon>Mycobacteriales</taxon>
        <taxon>Gordoniaceae</taxon>
        <taxon>Gordonia</taxon>
    </lineage>
</organism>
<evidence type="ECO:0000313" key="2">
    <source>
        <dbReference type="EMBL" id="GED99832.1"/>
    </source>
</evidence>
<dbReference type="RefSeq" id="WP_161893785.1">
    <property type="nucleotide sequence ID" value="NZ_BJOV01000001.1"/>
</dbReference>
<accession>A0A7I9V3S3</accession>
<evidence type="ECO:0000256" key="1">
    <source>
        <dbReference type="SAM" id="SignalP"/>
    </source>
</evidence>
<keyword evidence="3" id="KW-1185">Reference proteome</keyword>
<feature type="signal peptide" evidence="1">
    <location>
        <begin position="1"/>
        <end position="27"/>
    </location>
</feature>
<gene>
    <name evidence="2" type="ORF">nbrc107696_02790</name>
</gene>
<dbReference type="EMBL" id="BJOV01000001">
    <property type="protein sequence ID" value="GED99832.1"/>
    <property type="molecule type" value="Genomic_DNA"/>
</dbReference>
<feature type="chain" id="PRO_5029456428" evidence="1">
    <location>
        <begin position="28"/>
        <end position="152"/>
    </location>
</feature>
<evidence type="ECO:0000313" key="3">
    <source>
        <dbReference type="Proteomes" id="UP000444960"/>
    </source>
</evidence>
<proteinExistence type="predicted"/>
<sequence>MRYSTKVLTVLLSVVAALGLVAAPATATPVPPVGVHQVKQVGPAGAKYTGKWIGHTRSMALNSNGWGYMTIFSGAADGAKHLVSWGVTRNGGIRVQLRKRVKTYGAGVPMRAGTVYYGRLVRSAKGITYMNLGRGSTWCNDARFGYAQECGA</sequence>
<comment type="caution">
    <text evidence="2">The sequence shown here is derived from an EMBL/GenBank/DDBJ whole genome shotgun (WGS) entry which is preliminary data.</text>
</comment>
<dbReference type="Proteomes" id="UP000444960">
    <property type="component" value="Unassembled WGS sequence"/>
</dbReference>
<dbReference type="OrthoDB" id="4381965at2"/>
<protein>
    <submittedName>
        <fullName evidence="2">Uncharacterized protein</fullName>
    </submittedName>
</protein>
<name>A0A7I9V3S3_9ACTN</name>
<keyword evidence="1" id="KW-0732">Signal</keyword>